<dbReference type="AlphaFoldDB" id="A0A450UBM4"/>
<dbReference type="Gene3D" id="3.30.365.10">
    <property type="entry name" value="Aldehyde oxidase/xanthine dehydrogenase, molybdopterin binding domain"/>
    <property type="match status" value="2"/>
</dbReference>
<dbReference type="Gene3D" id="3.90.1170.50">
    <property type="entry name" value="Aldehyde oxidase/xanthine dehydrogenase, a/b hammerhead"/>
    <property type="match status" value="1"/>
</dbReference>
<dbReference type="GO" id="GO:0016491">
    <property type="term" value="F:oxidoreductase activity"/>
    <property type="evidence" value="ECO:0007669"/>
    <property type="project" value="UniProtKB-KW"/>
</dbReference>
<evidence type="ECO:0000256" key="1">
    <source>
        <dbReference type="ARBA" id="ARBA00006849"/>
    </source>
</evidence>
<dbReference type="Pfam" id="PF01315">
    <property type="entry name" value="Ald_Xan_dh_C"/>
    <property type="match status" value="1"/>
</dbReference>
<dbReference type="InterPro" id="IPR000674">
    <property type="entry name" value="Ald_Oxase/Xan_DH_a/b"/>
</dbReference>
<dbReference type="InterPro" id="IPR016208">
    <property type="entry name" value="Ald_Oxase/xanthine_DH-like"/>
</dbReference>
<reference evidence="6" key="1">
    <citation type="submission" date="2019-02" db="EMBL/GenBank/DDBJ databases">
        <authorList>
            <person name="Gruber-Vodicka R. H."/>
            <person name="Seah K. B. B."/>
        </authorList>
    </citation>
    <scope>NUCLEOTIDE SEQUENCE</scope>
    <source>
        <strain evidence="6">BECK_M7</strain>
    </source>
</reference>
<dbReference type="PANTHER" id="PTHR11908:SF132">
    <property type="entry name" value="ALDEHYDE OXIDASE 1-RELATED"/>
    <property type="match status" value="1"/>
</dbReference>
<dbReference type="SUPFAM" id="SSF54665">
    <property type="entry name" value="CO dehydrogenase molybdoprotein N-domain-like"/>
    <property type="match status" value="1"/>
</dbReference>
<dbReference type="FunFam" id="3.30.365.10:FF:000001">
    <property type="entry name" value="Xanthine dehydrogenase oxidase"/>
    <property type="match status" value="1"/>
</dbReference>
<dbReference type="InterPro" id="IPR008274">
    <property type="entry name" value="AldOxase/xan_DH_MoCoBD1"/>
</dbReference>
<evidence type="ECO:0000313" key="6">
    <source>
        <dbReference type="EMBL" id="VFJ89566.1"/>
    </source>
</evidence>
<dbReference type="SUPFAM" id="SSF56003">
    <property type="entry name" value="Molybdenum cofactor-binding domain"/>
    <property type="match status" value="1"/>
</dbReference>
<keyword evidence="2" id="KW-0500">Molybdenum</keyword>
<comment type="cofactor">
    <cofactor evidence="4">
        <name>Mo-molybdopterin cytosine dinucleotide</name>
        <dbReference type="ChEBI" id="CHEBI:71308"/>
    </cofactor>
</comment>
<name>A0A450UBM4_9GAMM</name>
<evidence type="ECO:0000256" key="3">
    <source>
        <dbReference type="ARBA" id="ARBA00023002"/>
    </source>
</evidence>
<feature type="domain" description="Aldehyde oxidase/xanthine dehydrogenase a/b hammerhead" evidence="5">
    <location>
        <begin position="16"/>
        <end position="123"/>
    </location>
</feature>
<gene>
    <name evidence="6" type="ORF">BECKLFY1418B_GA0070995_101615</name>
</gene>
<evidence type="ECO:0000259" key="5">
    <source>
        <dbReference type="SMART" id="SM01008"/>
    </source>
</evidence>
<evidence type="ECO:0000256" key="2">
    <source>
        <dbReference type="ARBA" id="ARBA00022505"/>
    </source>
</evidence>
<organism evidence="6">
    <name type="scientific">Candidatus Kentrum sp. LFY</name>
    <dbReference type="NCBI Taxonomy" id="2126342"/>
    <lineage>
        <taxon>Bacteria</taxon>
        <taxon>Pseudomonadati</taxon>
        <taxon>Pseudomonadota</taxon>
        <taxon>Gammaproteobacteria</taxon>
        <taxon>Candidatus Kentrum</taxon>
    </lineage>
</organism>
<dbReference type="PANTHER" id="PTHR11908">
    <property type="entry name" value="XANTHINE DEHYDROGENASE"/>
    <property type="match status" value="1"/>
</dbReference>
<proteinExistence type="inferred from homology"/>
<comment type="similarity">
    <text evidence="1">Belongs to the xanthine dehydrogenase family.</text>
</comment>
<dbReference type="InterPro" id="IPR036856">
    <property type="entry name" value="Ald_Oxase/Xan_DH_a/b_sf"/>
</dbReference>
<accession>A0A450UBM4</accession>
<protein>
    <submittedName>
        <fullName evidence="6">Aldehyde oxidase and xanthine dehydrogenase, a/b hammerhead domain</fullName>
    </submittedName>
</protein>
<dbReference type="Pfam" id="PF02738">
    <property type="entry name" value="MoCoBD_1"/>
    <property type="match status" value="1"/>
</dbReference>
<keyword evidence="3" id="KW-0560">Oxidoreductase</keyword>
<sequence length="386" mass="42300">MSAMGIKNIDAELHVRGESQFLDDIPVPEGTLYAAVFSSPVAHGDITRLDITAAERMEGIHGTFTAEDIPGENQIGNIIPDEPLLATREVVYVGQPIAIVVGESAGIARAAMRAITMEYRERPAIFDPREAHAQGQLIAPPVTSSLGNLDETWKKCHMVAEGTAESGGQEHLYLETQGALAYPTENGRLKVVSGTQAPSTVQQVVSRVLGLPMHQIEVDVLRLGGGFGGKEEQGTPWSVMAALAAFRLKRPVKLVLRRDEDMRMTGKRHPYSSDFRIGLTRDGKILAYEVTFYQNAGAVWPTCHRPFWTGRFFTAPTAISYPMSRLPESVAAPICHPIPPSVASVLRKLHSSWRPRSSRRLRDWVSSRGLSRRRICSGKATNSITA</sequence>
<dbReference type="InterPro" id="IPR037165">
    <property type="entry name" value="AldOxase/xan_DH_Mopterin-bd_sf"/>
</dbReference>
<dbReference type="EMBL" id="CAADFF010000016">
    <property type="protein sequence ID" value="VFJ89566.1"/>
    <property type="molecule type" value="Genomic_DNA"/>
</dbReference>
<dbReference type="SMART" id="SM01008">
    <property type="entry name" value="Ald_Xan_dh_C"/>
    <property type="match status" value="1"/>
</dbReference>
<evidence type="ECO:0000256" key="4">
    <source>
        <dbReference type="ARBA" id="ARBA00053029"/>
    </source>
</evidence>
<dbReference type="GO" id="GO:0005506">
    <property type="term" value="F:iron ion binding"/>
    <property type="evidence" value="ECO:0007669"/>
    <property type="project" value="InterPro"/>
</dbReference>